<feature type="transmembrane region" description="Helical" evidence="5">
    <location>
        <begin position="44"/>
        <end position="60"/>
    </location>
</feature>
<keyword evidence="2 5" id="KW-0812">Transmembrane</keyword>
<feature type="transmembrane region" description="Helical" evidence="5">
    <location>
        <begin position="268"/>
        <end position="287"/>
    </location>
</feature>
<feature type="transmembrane region" description="Helical" evidence="5">
    <location>
        <begin position="72"/>
        <end position="88"/>
    </location>
</feature>
<evidence type="ECO:0000256" key="3">
    <source>
        <dbReference type="ARBA" id="ARBA00022989"/>
    </source>
</evidence>
<feature type="transmembrane region" description="Helical" evidence="5">
    <location>
        <begin position="308"/>
        <end position="328"/>
    </location>
</feature>
<feature type="transmembrane region" description="Helical" evidence="5">
    <location>
        <begin position="94"/>
        <end position="118"/>
    </location>
</feature>
<keyword evidence="3 5" id="KW-1133">Transmembrane helix</keyword>
<dbReference type="EMBL" id="FQUL01000054">
    <property type="protein sequence ID" value="SHF00698.1"/>
    <property type="molecule type" value="Genomic_DNA"/>
</dbReference>
<feature type="transmembrane region" description="Helical" evidence="5">
    <location>
        <begin position="138"/>
        <end position="159"/>
    </location>
</feature>
<evidence type="ECO:0000256" key="2">
    <source>
        <dbReference type="ARBA" id="ARBA00022692"/>
    </source>
</evidence>
<dbReference type="SUPFAM" id="SSF103473">
    <property type="entry name" value="MFS general substrate transporter"/>
    <property type="match status" value="1"/>
</dbReference>
<dbReference type="OrthoDB" id="189258at2"/>
<dbReference type="PANTHER" id="PTHR23520:SF5">
    <property type="entry name" value="TRANSPORTER, PUTATIVE (AFU_ORTHOLOGUE AFUA_3G04000)-RELATED"/>
    <property type="match status" value="1"/>
</dbReference>
<proteinExistence type="predicted"/>
<evidence type="ECO:0000256" key="4">
    <source>
        <dbReference type="ARBA" id="ARBA00023136"/>
    </source>
</evidence>
<gene>
    <name evidence="7" type="ORF">SAMN02745225_02237</name>
</gene>
<dbReference type="GO" id="GO:0005886">
    <property type="term" value="C:plasma membrane"/>
    <property type="evidence" value="ECO:0007669"/>
    <property type="project" value="UniProtKB-SubCell"/>
</dbReference>
<keyword evidence="8" id="KW-1185">Reference proteome</keyword>
<evidence type="ECO:0000256" key="5">
    <source>
        <dbReference type="SAM" id="Phobius"/>
    </source>
</evidence>
<name>A0A1M4Y4R6_9ACTN</name>
<dbReference type="InterPro" id="IPR011701">
    <property type="entry name" value="MFS"/>
</dbReference>
<comment type="subcellular location">
    <subcellularLocation>
        <location evidence="1">Cell membrane</location>
        <topology evidence="1">Multi-pass membrane protein</topology>
    </subcellularLocation>
</comment>
<sequence>MHLSAEEMYLLIARLVREVAFGFIAIALPLYWHDSKVPSLDVGFTYTLVLLASAAASMLLGRKIDTIGRRRLLLVSSLLWVLSMPVLLTTHNIAVVAVVAVLATISPTGKEIGLYLAVEQAALSKLVSGHDRTKTYALFNFIGYSATALGAALAAGIGLSQGSSGHFGASLFTWIVLGYTAAGVIQFALYYVLGEDIEVSHLKSATDESPKTSTADAKASYRPSPKVKRIVMTLTALFTLDAFSAGLIVQGLLVFWFRIRFHFDLTQLGALFFGTNILSALSSFAAARLAKVFGLLNTMVFTHLPSNILLILVPLMPNAYLAVAVLLLRHVLSQMDVPTRQAYTMAMVDTGDRSYLASWTNGARSLGTGGSPVLAGALISSASLLSLPFLLSGGLKIVYDLALYAIFRKVPLEYYDTK</sequence>
<feature type="transmembrane region" description="Helical" evidence="5">
    <location>
        <begin position="171"/>
        <end position="193"/>
    </location>
</feature>
<dbReference type="STRING" id="1121881.SAMN02745225_02237"/>
<dbReference type="PANTHER" id="PTHR23520">
    <property type="entry name" value="TRANSPORTER, PUTATIVE (AFU_ORTHOLOGUE AFUA_3G04000)-RELATED"/>
    <property type="match status" value="1"/>
</dbReference>
<dbReference type="Pfam" id="PF07690">
    <property type="entry name" value="MFS_1"/>
    <property type="match status" value="1"/>
</dbReference>
<accession>A0A1M4Y4R6</accession>
<feature type="transmembrane region" description="Helical" evidence="5">
    <location>
        <begin position="230"/>
        <end position="256"/>
    </location>
</feature>
<dbReference type="Proteomes" id="UP000184295">
    <property type="component" value="Unassembled WGS sequence"/>
</dbReference>
<evidence type="ECO:0000313" key="7">
    <source>
        <dbReference type="EMBL" id="SHF00698.1"/>
    </source>
</evidence>
<dbReference type="Gene3D" id="1.20.1250.20">
    <property type="entry name" value="MFS general substrate transporter like domains"/>
    <property type="match status" value="1"/>
</dbReference>
<dbReference type="RefSeq" id="WP_072792570.1">
    <property type="nucleotide sequence ID" value="NZ_FQUL01000054.1"/>
</dbReference>
<feature type="transmembrane region" description="Helical" evidence="5">
    <location>
        <begin position="373"/>
        <end position="399"/>
    </location>
</feature>
<evidence type="ECO:0000259" key="6">
    <source>
        <dbReference type="PROSITE" id="PS50850"/>
    </source>
</evidence>
<protein>
    <submittedName>
        <fullName evidence="7">Predicted arabinose efflux permease, MFS family</fullName>
    </submittedName>
</protein>
<organism evidence="7 8">
    <name type="scientific">Ferrithrix thermotolerans DSM 19514</name>
    <dbReference type="NCBI Taxonomy" id="1121881"/>
    <lineage>
        <taxon>Bacteria</taxon>
        <taxon>Bacillati</taxon>
        <taxon>Actinomycetota</taxon>
        <taxon>Acidimicrobiia</taxon>
        <taxon>Acidimicrobiales</taxon>
        <taxon>Acidimicrobiaceae</taxon>
        <taxon>Ferrithrix</taxon>
    </lineage>
</organism>
<dbReference type="GO" id="GO:0022857">
    <property type="term" value="F:transmembrane transporter activity"/>
    <property type="evidence" value="ECO:0007669"/>
    <property type="project" value="InterPro"/>
</dbReference>
<dbReference type="InterPro" id="IPR036259">
    <property type="entry name" value="MFS_trans_sf"/>
</dbReference>
<dbReference type="AlphaFoldDB" id="A0A1M4Y4R6"/>
<dbReference type="PROSITE" id="PS50850">
    <property type="entry name" value="MFS"/>
    <property type="match status" value="1"/>
</dbReference>
<reference evidence="8" key="1">
    <citation type="submission" date="2016-11" db="EMBL/GenBank/DDBJ databases">
        <authorList>
            <person name="Varghese N."/>
            <person name="Submissions S."/>
        </authorList>
    </citation>
    <scope>NUCLEOTIDE SEQUENCE [LARGE SCALE GENOMIC DNA]</scope>
    <source>
        <strain evidence="8">DSM 19514</strain>
    </source>
</reference>
<evidence type="ECO:0000313" key="8">
    <source>
        <dbReference type="Proteomes" id="UP000184295"/>
    </source>
</evidence>
<feature type="transmembrane region" description="Helical" evidence="5">
    <location>
        <begin position="12"/>
        <end position="32"/>
    </location>
</feature>
<dbReference type="InterPro" id="IPR020846">
    <property type="entry name" value="MFS_dom"/>
</dbReference>
<keyword evidence="4 5" id="KW-0472">Membrane</keyword>
<evidence type="ECO:0000256" key="1">
    <source>
        <dbReference type="ARBA" id="ARBA00004651"/>
    </source>
</evidence>
<feature type="domain" description="Major facilitator superfamily (MFS) profile" evidence="6">
    <location>
        <begin position="6"/>
        <end position="411"/>
    </location>
</feature>